<comment type="similarity">
    <text evidence="3">Belongs to the glycosyl hydrolase 130 family.</text>
</comment>
<dbReference type="Proteomes" id="UP000574133">
    <property type="component" value="Unassembled WGS sequence"/>
</dbReference>
<evidence type="ECO:0000313" key="4">
    <source>
        <dbReference type="EMBL" id="MBB6678786.1"/>
    </source>
</evidence>
<dbReference type="SUPFAM" id="SSF75005">
    <property type="entry name" value="Arabinanase/levansucrase/invertase"/>
    <property type="match status" value="2"/>
</dbReference>
<evidence type="ECO:0008006" key="6">
    <source>
        <dbReference type="Google" id="ProtNLM"/>
    </source>
</evidence>
<dbReference type="Pfam" id="PF04041">
    <property type="entry name" value="Glyco_hydro_130"/>
    <property type="match status" value="1"/>
</dbReference>
<sequence length="532" mass="59073">MKVLKKPLIAFLLIYLVISSILFVRNERNAREFDIGTEQAQGQDVATAPLQLSGEISANLNHNAYQVVGGVPIQITKHVDPVLQRGEPGEWDSVDLLNPSVIKKGNTYYNYYSGYNGEVWQTGLATSVDGVHWSKYEGNPVLKLSDRGLWDDSYIAANGSAIEIDNNVYYYYQGASSTDNKATVGLATSDDWLRFDKESNPVLTTGPDHTWDSMGVADPYVIKHKDFYYMYYLGMDEMSVQRLGVARSRDGVVWEKSVANPILDVGTKGSFDENGLGEPSVFYNAPYFYMVYTGRDAGEKRDIGLAVSLDGVHWKKQNYNGLFADRKSGTWDDSVICDTTFWMDDNASSLWMWYGGGNKPLPAEGLNGAVGLMEISLDQGRDLSEFDPNVLSGQTIVDSQDILKGSYAIEGDPSQKSVWVNKEANIALKQTGSGKLEISGYMPLTAHQESDRSIKDVAITVSINGSSIETNTFKEDTGFTIEIEKDKYEKYMSNDDYIYLDLTCSSSFIPSQNGNSADERELAYIINKISVN</sequence>
<gene>
    <name evidence="4" type="ORF">H4Q31_15960</name>
</gene>
<dbReference type="InterPro" id="IPR023296">
    <property type="entry name" value="Glyco_hydro_beta-prop_sf"/>
</dbReference>
<dbReference type="AlphaFoldDB" id="A0A841TEU5"/>
<protein>
    <recommendedName>
        <fullName evidence="6">Glycosyl hydrolase family 32 N-terminal domain-containing protein</fullName>
    </recommendedName>
</protein>
<reference evidence="4 5" key="1">
    <citation type="submission" date="2020-08" db="EMBL/GenBank/DDBJ databases">
        <title>Cohnella phylogeny.</title>
        <authorList>
            <person name="Dunlap C."/>
        </authorList>
    </citation>
    <scope>NUCLEOTIDE SEQUENCE [LARGE SCALE GENOMIC DNA]</scope>
    <source>
        <strain evidence="4 5">DSM 103658</strain>
    </source>
</reference>
<dbReference type="GO" id="GO:0016757">
    <property type="term" value="F:glycosyltransferase activity"/>
    <property type="evidence" value="ECO:0007669"/>
    <property type="project" value="UniProtKB-KW"/>
</dbReference>
<dbReference type="EMBL" id="JACJVN010000060">
    <property type="protein sequence ID" value="MBB6678786.1"/>
    <property type="molecule type" value="Genomic_DNA"/>
</dbReference>
<proteinExistence type="inferred from homology"/>
<keyword evidence="2" id="KW-0808">Transferase</keyword>
<organism evidence="4 5">
    <name type="scientific">Cohnella lubricantis</name>
    <dbReference type="NCBI Taxonomy" id="2163172"/>
    <lineage>
        <taxon>Bacteria</taxon>
        <taxon>Bacillati</taxon>
        <taxon>Bacillota</taxon>
        <taxon>Bacilli</taxon>
        <taxon>Bacillales</taxon>
        <taxon>Paenibacillaceae</taxon>
        <taxon>Cohnella</taxon>
    </lineage>
</organism>
<dbReference type="Gene3D" id="2.115.10.20">
    <property type="entry name" value="Glycosyl hydrolase domain, family 43"/>
    <property type="match status" value="3"/>
</dbReference>
<evidence type="ECO:0000313" key="5">
    <source>
        <dbReference type="Proteomes" id="UP000574133"/>
    </source>
</evidence>
<keyword evidence="1" id="KW-0328">Glycosyltransferase</keyword>
<accession>A0A841TEU5</accession>
<evidence type="ECO:0000256" key="3">
    <source>
        <dbReference type="ARBA" id="ARBA00024356"/>
    </source>
</evidence>
<keyword evidence="5" id="KW-1185">Reference proteome</keyword>
<dbReference type="PANTHER" id="PTHR35279">
    <property type="match status" value="1"/>
</dbReference>
<comment type="caution">
    <text evidence="4">The sequence shown here is derived from an EMBL/GenBank/DDBJ whole genome shotgun (WGS) entry which is preliminary data.</text>
</comment>
<name>A0A841TEU5_9BACL</name>
<evidence type="ECO:0000256" key="1">
    <source>
        <dbReference type="ARBA" id="ARBA00022676"/>
    </source>
</evidence>
<dbReference type="InterPro" id="IPR007184">
    <property type="entry name" value="Mannoside_phosphorylase"/>
</dbReference>
<dbReference type="PANTHER" id="PTHR35279:SF1">
    <property type="entry name" value="ARABINANASE_LEVANSUCRASE_INVERTASE"/>
    <property type="match status" value="1"/>
</dbReference>
<evidence type="ECO:0000256" key="2">
    <source>
        <dbReference type="ARBA" id="ARBA00022679"/>
    </source>
</evidence>